<reference evidence="1 2" key="1">
    <citation type="submission" date="2017-08" db="EMBL/GenBank/DDBJ databases">
        <title>Genomic analysis reveals CRISPR-Cas mediated host-pathogen interaction between enterotoxigenic Escherichia coli and phages.</title>
        <authorList>
            <person name="Chakraborty S."/>
            <person name="Begum Y.A."/>
            <person name="Qadri F."/>
            <person name="Camilli A."/>
        </authorList>
    </citation>
    <scope>NUCLEOTIDE SEQUENCE [LARGE SCALE GENOMIC DNA]</scope>
</reference>
<dbReference type="KEGG" id="vg:55003968"/>
<evidence type="ECO:0000313" key="2">
    <source>
        <dbReference type="Proteomes" id="UP000275089"/>
    </source>
</evidence>
<sequence length="84" mass="9616">MAVTMRLSSGTVFPTLRIPSPLSKVRVRFSRPAHWLMRLMWRTPGCKGTQWVTQSLVPLRLRAQPQLVLLKAHLQVIANRRTNG</sequence>
<dbReference type="EMBL" id="MF630921">
    <property type="protein sequence ID" value="ATI17026.1"/>
    <property type="molecule type" value="Genomic_DNA"/>
</dbReference>
<name>A0A384WIK8_9CAUD</name>
<evidence type="ECO:0000313" key="1">
    <source>
        <dbReference type="EMBL" id="ATI17026.1"/>
    </source>
</evidence>
<protein>
    <submittedName>
        <fullName evidence="1">Uncharacterized protein</fullName>
    </submittedName>
</protein>
<proteinExistence type="predicted"/>
<keyword evidence="2" id="KW-1185">Reference proteome</keyword>
<dbReference type="Proteomes" id="UP000275089">
    <property type="component" value="Segment"/>
</dbReference>
<dbReference type="RefSeq" id="YP_009812895.1">
    <property type="nucleotide sequence ID" value="NC_048071.1"/>
</dbReference>
<organism evidence="1 2">
    <name type="scientific">Escherichia phage IMM-002</name>
    <dbReference type="NCBI Taxonomy" id="2041760"/>
    <lineage>
        <taxon>Viruses</taxon>
        <taxon>Duplodnaviria</taxon>
        <taxon>Heunggongvirae</taxon>
        <taxon>Uroviricota</taxon>
        <taxon>Caudoviricetes</taxon>
        <taxon>Autographivirales</taxon>
        <taxon>Autotranscriptaviridae</taxon>
        <taxon>Studiervirinae</taxon>
        <taxon>Kayfunavirus</taxon>
        <taxon>Kayfunavirus IMM002</taxon>
    </lineage>
</organism>
<dbReference type="GeneID" id="55003968"/>
<accession>A0A384WIK8</accession>